<sequence>MFLTNQKRKSKGKMINLNNLSINIIILTRNLSRGLPKLTNSPILTYNNAEELKSLIFKENLNKSFVYRWTNKVNGKTYLGSTSNAKSRLQTYYDNYTLNLINMPIYKAILKYGHSNFILDIIEYCDSAETIQKEQYYLDRFDFDYNILEKANSSLGYKHNSQTIKKMKGRQNFLGYKHTEETKDKLRELQTNKKYSVEDLEKMREIWAKRKFNSLNTNLQDLNTKTIIETESEGYVYDFVDTDQKLKLQKNRKKIKGKIVVVTNIKSNVSTEYISISEAASYLNITRTTLRTYMKNKTVLNILKQNPSGYGIMKEQFIINVKGK</sequence>
<evidence type="ECO:0000259" key="5">
    <source>
        <dbReference type="PROSITE" id="PS50164"/>
    </source>
</evidence>
<accession>I7GYE8</accession>
<name>I7GYE8_LENED</name>
<dbReference type="GO" id="GO:0003677">
    <property type="term" value="F:DNA binding"/>
    <property type="evidence" value="ECO:0007669"/>
    <property type="project" value="InterPro"/>
</dbReference>
<keyword evidence="6" id="KW-0496">Mitochondrion</keyword>
<organism evidence="6">
    <name type="scientific">Lentinula edodes</name>
    <name type="common">Shiitake mushroom</name>
    <name type="synonym">Lentinus edodes</name>
    <dbReference type="NCBI Taxonomy" id="5353"/>
    <lineage>
        <taxon>Eukaryota</taxon>
        <taxon>Fungi</taxon>
        <taxon>Dikarya</taxon>
        <taxon>Basidiomycota</taxon>
        <taxon>Agaricomycotina</taxon>
        <taxon>Agaricomycetes</taxon>
        <taxon>Agaricomycetidae</taxon>
        <taxon>Agaricales</taxon>
        <taxon>Marasmiineae</taxon>
        <taxon>Omphalotaceae</taxon>
        <taxon>Lentinula</taxon>
    </lineage>
</organism>
<dbReference type="GO" id="GO:0004519">
    <property type="term" value="F:endonuclease activity"/>
    <property type="evidence" value="ECO:0007669"/>
    <property type="project" value="UniProtKB-KW"/>
</dbReference>
<dbReference type="InterPro" id="IPR003647">
    <property type="entry name" value="Intron_nuc_1_rpt"/>
</dbReference>
<dbReference type="InterPro" id="IPR000305">
    <property type="entry name" value="GIY-YIG_endonuc"/>
</dbReference>
<dbReference type="InterPro" id="IPR003611">
    <property type="entry name" value="NUMOD3"/>
</dbReference>
<keyword evidence="2" id="KW-0540">Nuclease</keyword>
<dbReference type="SMART" id="SM00497">
    <property type="entry name" value="IENR1"/>
    <property type="match status" value="1"/>
</dbReference>
<dbReference type="PROSITE" id="PS50164">
    <property type="entry name" value="GIY_YIG"/>
    <property type="match status" value="1"/>
</dbReference>
<geneLocation type="mitochondrion" evidence="6"/>
<keyword evidence="3" id="KW-0255">Endonuclease</keyword>
<reference evidence="6" key="1">
    <citation type="submission" date="2012-02" db="EMBL/GenBank/DDBJ databases">
        <title>The mitochondrial genome of the Basidiomycete Lentinula edodes (shiitake mushroom).</title>
        <authorList>
            <person name="Babasaki K."/>
            <person name="Miyazaki Y."/>
        </authorList>
    </citation>
    <scope>NUCLEOTIDE SEQUENCE</scope>
    <source>
        <strain evidence="6">AkiyamaA567_pro_pm_17</strain>
    </source>
</reference>
<dbReference type="SMART" id="SM00465">
    <property type="entry name" value="GIYc"/>
    <property type="match status" value="1"/>
</dbReference>
<dbReference type="InterPro" id="IPR006350">
    <property type="entry name" value="Intron_endoG1"/>
</dbReference>
<dbReference type="Gene3D" id="3.40.1440.10">
    <property type="entry name" value="GIY-YIG endonuclease"/>
    <property type="match status" value="1"/>
</dbReference>
<dbReference type="RefSeq" id="YP_006576296.1">
    <property type="nucleotide sequence ID" value="NC_018365.1"/>
</dbReference>
<dbReference type="AlphaFoldDB" id="I7GYE8"/>
<feature type="domain" description="GIY-YIG" evidence="5">
    <location>
        <begin position="62"/>
        <end position="147"/>
    </location>
</feature>
<evidence type="ECO:0000256" key="2">
    <source>
        <dbReference type="ARBA" id="ARBA00022722"/>
    </source>
</evidence>
<proteinExistence type="predicted"/>
<comment type="similarity">
    <text evidence="1">To endonucleases of group I introns of fungi and phage.</text>
</comment>
<dbReference type="InterPro" id="IPR035901">
    <property type="entry name" value="GIY-YIG_endonuc_sf"/>
</dbReference>
<keyword evidence="4" id="KW-0378">Hydrolase</keyword>
<evidence type="ECO:0000256" key="3">
    <source>
        <dbReference type="ARBA" id="ARBA00022759"/>
    </source>
</evidence>
<dbReference type="SUPFAM" id="SSF64496">
    <property type="entry name" value="DNA-binding domain of intron-encoded endonucleases"/>
    <property type="match status" value="1"/>
</dbReference>
<protein>
    <submittedName>
        <fullName evidence="6">Intronic ORF at intron 1 of large subunit ribosomal RNA protein</fullName>
    </submittedName>
</protein>
<dbReference type="NCBIfam" id="TIGR01453">
    <property type="entry name" value="grpIintron_endo"/>
    <property type="match status" value="1"/>
</dbReference>
<dbReference type="GO" id="GO:0016787">
    <property type="term" value="F:hydrolase activity"/>
    <property type="evidence" value="ECO:0007669"/>
    <property type="project" value="UniProtKB-KW"/>
</dbReference>
<dbReference type="SMART" id="SM00496">
    <property type="entry name" value="IENR2"/>
    <property type="match status" value="3"/>
</dbReference>
<gene>
    <name evidence="6" type="primary">hypothetical protein</name>
</gene>
<evidence type="ECO:0000256" key="4">
    <source>
        <dbReference type="ARBA" id="ARBA00022801"/>
    </source>
</evidence>
<dbReference type="EMBL" id="AB697988">
    <property type="protein sequence ID" value="BAM29322.1"/>
    <property type="molecule type" value="Genomic_DNA"/>
</dbReference>
<dbReference type="Pfam" id="PF01541">
    <property type="entry name" value="GIY-YIG"/>
    <property type="match status" value="1"/>
</dbReference>
<dbReference type="SUPFAM" id="SSF82771">
    <property type="entry name" value="GIY-YIG endonuclease"/>
    <property type="match status" value="1"/>
</dbReference>
<evidence type="ECO:0000256" key="1">
    <source>
        <dbReference type="ARBA" id="ARBA00010045"/>
    </source>
</evidence>
<evidence type="ECO:0000313" key="6">
    <source>
        <dbReference type="EMBL" id="BAM29322.1"/>
    </source>
</evidence>